<dbReference type="Proteomes" id="UP001203297">
    <property type="component" value="Unassembled WGS sequence"/>
</dbReference>
<keyword evidence="1" id="KW-0732">Signal</keyword>
<keyword evidence="3" id="KW-1185">Reference proteome</keyword>
<dbReference type="InterPro" id="IPR013726">
    <property type="entry name" value="Mitofissin"/>
</dbReference>
<evidence type="ECO:0008006" key="4">
    <source>
        <dbReference type="Google" id="ProtNLM"/>
    </source>
</evidence>
<name>A0AAD4M6X5_9AGAM</name>
<evidence type="ECO:0000313" key="2">
    <source>
        <dbReference type="EMBL" id="KAI0303639.1"/>
    </source>
</evidence>
<feature type="signal peptide" evidence="1">
    <location>
        <begin position="1"/>
        <end position="22"/>
    </location>
</feature>
<sequence>MVLGRLAHYAIDAILLSTVVAGVKRSTGFVPDTESISNPTIRSFTEQYLGFGETVFNALQGTVVTSPYFKRSEGR</sequence>
<dbReference type="AlphaFoldDB" id="A0AAD4M6X5"/>
<gene>
    <name evidence="2" type="ORF">B0F90DRAFT_1707670</name>
</gene>
<comment type="caution">
    <text evidence="2">The sequence shown here is derived from an EMBL/GenBank/DDBJ whole genome shotgun (WGS) entry which is preliminary data.</text>
</comment>
<dbReference type="EMBL" id="WTXG01000008">
    <property type="protein sequence ID" value="KAI0303639.1"/>
    <property type="molecule type" value="Genomic_DNA"/>
</dbReference>
<evidence type="ECO:0000313" key="3">
    <source>
        <dbReference type="Proteomes" id="UP001203297"/>
    </source>
</evidence>
<dbReference type="Pfam" id="PF08520">
    <property type="entry name" value="Mitofissin"/>
    <property type="match status" value="1"/>
</dbReference>
<dbReference type="GO" id="GO:0005737">
    <property type="term" value="C:cytoplasm"/>
    <property type="evidence" value="ECO:0007669"/>
    <property type="project" value="TreeGrafter"/>
</dbReference>
<protein>
    <recommendedName>
        <fullName evidence="4">DUF1748-domain-containing protein</fullName>
    </recommendedName>
</protein>
<accession>A0AAD4M6X5</accession>
<organism evidence="2 3">
    <name type="scientific">Multifurca ochricompacta</name>
    <dbReference type="NCBI Taxonomy" id="376703"/>
    <lineage>
        <taxon>Eukaryota</taxon>
        <taxon>Fungi</taxon>
        <taxon>Dikarya</taxon>
        <taxon>Basidiomycota</taxon>
        <taxon>Agaricomycotina</taxon>
        <taxon>Agaricomycetes</taxon>
        <taxon>Russulales</taxon>
        <taxon>Russulaceae</taxon>
        <taxon>Multifurca</taxon>
    </lineage>
</organism>
<dbReference type="PANTHER" id="PTHR28075">
    <property type="entry name" value="CHROMOSOME 16, WHOLE GENOME SHOTGUN SEQUENCE"/>
    <property type="match status" value="1"/>
</dbReference>
<feature type="chain" id="PRO_5041981357" description="DUF1748-domain-containing protein" evidence="1">
    <location>
        <begin position="23"/>
        <end position="75"/>
    </location>
</feature>
<evidence type="ECO:0000256" key="1">
    <source>
        <dbReference type="SAM" id="SignalP"/>
    </source>
</evidence>
<dbReference type="PANTHER" id="PTHR28075:SF3">
    <property type="entry name" value="DUF1748-DOMAIN-CONTAINING PROTEIN"/>
    <property type="match status" value="1"/>
</dbReference>
<proteinExistence type="predicted"/>
<reference evidence="2" key="1">
    <citation type="journal article" date="2022" name="New Phytol.">
        <title>Evolutionary transition to the ectomycorrhizal habit in the genomes of a hyperdiverse lineage of mushroom-forming fungi.</title>
        <authorList>
            <person name="Looney B."/>
            <person name="Miyauchi S."/>
            <person name="Morin E."/>
            <person name="Drula E."/>
            <person name="Courty P.E."/>
            <person name="Kohler A."/>
            <person name="Kuo A."/>
            <person name="LaButti K."/>
            <person name="Pangilinan J."/>
            <person name="Lipzen A."/>
            <person name="Riley R."/>
            <person name="Andreopoulos W."/>
            <person name="He G."/>
            <person name="Johnson J."/>
            <person name="Nolan M."/>
            <person name="Tritt A."/>
            <person name="Barry K.W."/>
            <person name="Grigoriev I.V."/>
            <person name="Nagy L.G."/>
            <person name="Hibbett D."/>
            <person name="Henrissat B."/>
            <person name="Matheny P.B."/>
            <person name="Labbe J."/>
            <person name="Martin F.M."/>
        </authorList>
    </citation>
    <scope>NUCLEOTIDE SEQUENCE</scope>
    <source>
        <strain evidence="2">BPL690</strain>
    </source>
</reference>